<dbReference type="eggNOG" id="ENOG502S29Y">
    <property type="taxonomic scope" value="Eukaryota"/>
</dbReference>
<dbReference type="OrthoDB" id="6512497at2759"/>
<dbReference type="Pfam" id="PF16013">
    <property type="entry name" value="DUF4781"/>
    <property type="match status" value="1"/>
</dbReference>
<sequence length="580" mass="64240">MARTVYEVQRDFAMSSGIRSEIIWDSLAHDQADVLKQKLSNLIHDQMGLTPKALATQRQQLFENVWKQRIYTNRTLLSAIIYVLVTPESDPALALQSTDFSCHPVIRTRKCVRADGCNSDGCCMIFIDETGRVYANWEKYIRNNALPKGTMIAPERGIYTFNSDDDYETVKLMVQSTPAAWIKQKVLDVSDKLVSIGGILGTVPIAASLACPVAAPILMAATVVGCSAAAYSTVRSATRLIDRSWHSQSTSLANSEARSSWLGVAGGVAGLGATGATTAVNVIRNNTGTAARLAVTGINLSSMVISGTGVVNGVYDLYLKISDEQQLTSFDVMQIASSFLIFTHSINNMRIASKATNGYRLRRALSTQSRKVFDRIVRESTKLHSNQPDGKFDIVRIMNDIPYKEALLSLHKVHSHLSSGSTVSSVKSAVGDLPQFVRHKVGGQLRVNIDQLASQLGVKFVQQIGNLSSFNDVLDGLLRYYSNQAAQLLLQLTRNFIEQQADSIDRNLNTFVSTELVLYRILNHCVQNYESCAVDFLERRRFEIIDVISKYFQSLLPQPEHNSRRRKCATCHGVYYMCSL</sequence>
<dbReference type="InParanoid" id="B4L5Z3"/>
<dbReference type="KEGG" id="dmo:Dmoj_GI21425"/>
<keyword evidence="3" id="KW-1185">Reference proteome</keyword>
<dbReference type="EMBL" id="CH933811">
    <property type="protein sequence ID" value="EDW06602.1"/>
    <property type="molecule type" value="Genomic_DNA"/>
</dbReference>
<dbReference type="AlphaFoldDB" id="B4L5Z3"/>
<evidence type="ECO:0000313" key="3">
    <source>
        <dbReference type="Proteomes" id="UP000009192"/>
    </source>
</evidence>
<protein>
    <recommendedName>
        <fullName evidence="1">DUF4781 domain-containing protein</fullName>
    </recommendedName>
</protein>
<feature type="domain" description="DUF4781" evidence="1">
    <location>
        <begin position="103"/>
        <end position="399"/>
    </location>
</feature>
<accession>B4L5Z3</accession>
<reference evidence="2 3" key="1">
    <citation type="journal article" date="2007" name="Nature">
        <title>Evolution of genes and genomes on the Drosophila phylogeny.</title>
        <authorList>
            <consortium name="Drosophila 12 Genomes Consortium"/>
            <person name="Clark A.G."/>
            <person name="Eisen M.B."/>
            <person name="Smith D.R."/>
            <person name="Bergman C.M."/>
            <person name="Oliver B."/>
            <person name="Markow T.A."/>
            <person name="Kaufman T.C."/>
            <person name="Kellis M."/>
            <person name="Gelbart W."/>
            <person name="Iyer V.N."/>
            <person name="Pollard D.A."/>
            <person name="Sackton T.B."/>
            <person name="Larracuente A.M."/>
            <person name="Singh N.D."/>
            <person name="Abad J.P."/>
            <person name="Abt D.N."/>
            <person name="Adryan B."/>
            <person name="Aguade M."/>
            <person name="Akashi H."/>
            <person name="Anderson W.W."/>
            <person name="Aquadro C.F."/>
            <person name="Ardell D.H."/>
            <person name="Arguello R."/>
            <person name="Artieri C.G."/>
            <person name="Barbash D.A."/>
            <person name="Barker D."/>
            <person name="Barsanti P."/>
            <person name="Batterham P."/>
            <person name="Batzoglou S."/>
            <person name="Begun D."/>
            <person name="Bhutkar A."/>
            <person name="Blanco E."/>
            <person name="Bosak S.A."/>
            <person name="Bradley R.K."/>
            <person name="Brand A.D."/>
            <person name="Brent M.R."/>
            <person name="Brooks A.N."/>
            <person name="Brown R.H."/>
            <person name="Butlin R.K."/>
            <person name="Caggese C."/>
            <person name="Calvi B.R."/>
            <person name="Bernardo de Carvalho A."/>
            <person name="Caspi A."/>
            <person name="Castrezana S."/>
            <person name="Celniker S.E."/>
            <person name="Chang J.L."/>
            <person name="Chapple C."/>
            <person name="Chatterji S."/>
            <person name="Chinwalla A."/>
            <person name="Civetta A."/>
            <person name="Clifton S.W."/>
            <person name="Comeron J.M."/>
            <person name="Costello J.C."/>
            <person name="Coyne J.A."/>
            <person name="Daub J."/>
            <person name="David R.G."/>
            <person name="Delcher A.L."/>
            <person name="Delehaunty K."/>
            <person name="Do C.B."/>
            <person name="Ebling H."/>
            <person name="Edwards K."/>
            <person name="Eickbush T."/>
            <person name="Evans J.D."/>
            <person name="Filipski A."/>
            <person name="Findeiss S."/>
            <person name="Freyhult E."/>
            <person name="Fulton L."/>
            <person name="Fulton R."/>
            <person name="Garcia A.C."/>
            <person name="Gardiner A."/>
            <person name="Garfield D.A."/>
            <person name="Garvin B.E."/>
            <person name="Gibson G."/>
            <person name="Gilbert D."/>
            <person name="Gnerre S."/>
            <person name="Godfrey J."/>
            <person name="Good R."/>
            <person name="Gotea V."/>
            <person name="Gravely B."/>
            <person name="Greenberg A.J."/>
            <person name="Griffiths-Jones S."/>
            <person name="Gross S."/>
            <person name="Guigo R."/>
            <person name="Gustafson E.A."/>
            <person name="Haerty W."/>
            <person name="Hahn M.W."/>
            <person name="Halligan D.L."/>
            <person name="Halpern A.L."/>
            <person name="Halter G.M."/>
            <person name="Han M.V."/>
            <person name="Heger A."/>
            <person name="Hillier L."/>
            <person name="Hinrichs A.S."/>
            <person name="Holmes I."/>
            <person name="Hoskins R.A."/>
            <person name="Hubisz M.J."/>
            <person name="Hultmark D."/>
            <person name="Huntley M.A."/>
            <person name="Jaffe D.B."/>
            <person name="Jagadeeshan S."/>
            <person name="Jeck W.R."/>
            <person name="Johnson J."/>
            <person name="Jones C.D."/>
            <person name="Jordan W.C."/>
            <person name="Karpen G.H."/>
            <person name="Kataoka E."/>
            <person name="Keightley P.D."/>
            <person name="Kheradpour P."/>
            <person name="Kirkness E.F."/>
            <person name="Koerich L.B."/>
            <person name="Kristiansen K."/>
            <person name="Kudrna D."/>
            <person name="Kulathinal R.J."/>
            <person name="Kumar S."/>
            <person name="Kwok R."/>
            <person name="Lander E."/>
            <person name="Langley C.H."/>
            <person name="Lapoint R."/>
            <person name="Lazzaro B.P."/>
            <person name="Lee S.J."/>
            <person name="Levesque L."/>
            <person name="Li R."/>
            <person name="Lin C.F."/>
            <person name="Lin M.F."/>
            <person name="Lindblad-Toh K."/>
            <person name="Llopart A."/>
            <person name="Long M."/>
            <person name="Low L."/>
            <person name="Lozovsky E."/>
            <person name="Lu J."/>
            <person name="Luo M."/>
            <person name="Machado C.A."/>
            <person name="Makalowski W."/>
            <person name="Marzo M."/>
            <person name="Matsuda M."/>
            <person name="Matzkin L."/>
            <person name="McAllister B."/>
            <person name="McBride C.S."/>
            <person name="McKernan B."/>
            <person name="McKernan K."/>
            <person name="Mendez-Lago M."/>
            <person name="Minx P."/>
            <person name="Mollenhauer M.U."/>
            <person name="Montooth K."/>
            <person name="Mount S.M."/>
            <person name="Mu X."/>
            <person name="Myers E."/>
            <person name="Negre B."/>
            <person name="Newfeld S."/>
            <person name="Nielsen R."/>
            <person name="Noor M.A."/>
            <person name="O'Grady P."/>
            <person name="Pachter L."/>
            <person name="Papaceit M."/>
            <person name="Parisi M.J."/>
            <person name="Parisi M."/>
            <person name="Parts L."/>
            <person name="Pedersen J.S."/>
            <person name="Pesole G."/>
            <person name="Phillippy A.M."/>
            <person name="Ponting C.P."/>
            <person name="Pop M."/>
            <person name="Porcelli D."/>
            <person name="Powell J.R."/>
            <person name="Prohaska S."/>
            <person name="Pruitt K."/>
            <person name="Puig M."/>
            <person name="Quesneville H."/>
            <person name="Ram K.R."/>
            <person name="Rand D."/>
            <person name="Rasmussen M.D."/>
            <person name="Reed L.K."/>
            <person name="Reenan R."/>
            <person name="Reily A."/>
            <person name="Remington K.A."/>
            <person name="Rieger T.T."/>
            <person name="Ritchie M.G."/>
            <person name="Robin C."/>
            <person name="Rogers Y.H."/>
            <person name="Rohde C."/>
            <person name="Rozas J."/>
            <person name="Rubenfield M.J."/>
            <person name="Ruiz A."/>
            <person name="Russo S."/>
            <person name="Salzberg S.L."/>
            <person name="Sanchez-Gracia A."/>
            <person name="Saranga D.J."/>
            <person name="Sato H."/>
            <person name="Schaeffer S.W."/>
            <person name="Schatz M.C."/>
            <person name="Schlenke T."/>
            <person name="Schwartz R."/>
            <person name="Segarra C."/>
            <person name="Singh R.S."/>
            <person name="Sirot L."/>
            <person name="Sirota M."/>
            <person name="Sisneros N.B."/>
            <person name="Smith C.D."/>
            <person name="Smith T.F."/>
            <person name="Spieth J."/>
            <person name="Stage D.E."/>
            <person name="Stark A."/>
            <person name="Stephan W."/>
            <person name="Strausberg R.L."/>
            <person name="Strempel S."/>
            <person name="Sturgill D."/>
            <person name="Sutton G."/>
            <person name="Sutton G.G."/>
            <person name="Tao W."/>
            <person name="Teichmann S."/>
            <person name="Tobari Y.N."/>
            <person name="Tomimura Y."/>
            <person name="Tsolas J.M."/>
            <person name="Valente V.L."/>
            <person name="Venter E."/>
            <person name="Venter J.C."/>
            <person name="Vicario S."/>
            <person name="Vieira F.G."/>
            <person name="Vilella A.J."/>
            <person name="Villasante A."/>
            <person name="Walenz B."/>
            <person name="Wang J."/>
            <person name="Wasserman M."/>
            <person name="Watts T."/>
            <person name="Wilson D."/>
            <person name="Wilson R.K."/>
            <person name="Wing R.A."/>
            <person name="Wolfner M.F."/>
            <person name="Wong A."/>
            <person name="Wong G.K."/>
            <person name="Wu C.I."/>
            <person name="Wu G."/>
            <person name="Yamamoto D."/>
            <person name="Yang H.P."/>
            <person name="Yang S.P."/>
            <person name="Yorke J.A."/>
            <person name="Yoshida K."/>
            <person name="Zdobnov E."/>
            <person name="Zhang P."/>
            <person name="Zhang Y."/>
            <person name="Zimin A.V."/>
            <person name="Baldwin J."/>
            <person name="Abdouelleil A."/>
            <person name="Abdulkadir J."/>
            <person name="Abebe A."/>
            <person name="Abera B."/>
            <person name="Abreu J."/>
            <person name="Acer S.C."/>
            <person name="Aftuck L."/>
            <person name="Alexander A."/>
            <person name="An P."/>
            <person name="Anderson E."/>
            <person name="Anderson S."/>
            <person name="Arachi H."/>
            <person name="Azer M."/>
            <person name="Bachantsang P."/>
            <person name="Barry A."/>
            <person name="Bayul T."/>
            <person name="Berlin A."/>
            <person name="Bessette D."/>
            <person name="Bloom T."/>
            <person name="Blye J."/>
            <person name="Boguslavskiy L."/>
            <person name="Bonnet C."/>
            <person name="Boukhgalter B."/>
            <person name="Bourzgui I."/>
            <person name="Brown A."/>
            <person name="Cahill P."/>
            <person name="Channer S."/>
            <person name="Cheshatsang Y."/>
            <person name="Chuda L."/>
            <person name="Citroen M."/>
            <person name="Collymore A."/>
            <person name="Cooke P."/>
            <person name="Costello M."/>
            <person name="D'Aco K."/>
            <person name="Daza R."/>
            <person name="De Haan G."/>
            <person name="DeGray S."/>
            <person name="DeMaso C."/>
            <person name="Dhargay N."/>
            <person name="Dooley K."/>
            <person name="Dooley E."/>
            <person name="Doricent M."/>
            <person name="Dorje P."/>
            <person name="Dorjee K."/>
            <person name="Dupes A."/>
            <person name="Elong R."/>
            <person name="Falk J."/>
            <person name="Farina A."/>
            <person name="Faro S."/>
            <person name="Ferguson D."/>
            <person name="Fisher S."/>
            <person name="Foley C.D."/>
            <person name="Franke A."/>
            <person name="Friedrich D."/>
            <person name="Gadbois L."/>
            <person name="Gearin G."/>
            <person name="Gearin C.R."/>
            <person name="Giannoukos G."/>
            <person name="Goode T."/>
            <person name="Graham J."/>
            <person name="Grandbois E."/>
            <person name="Grewal S."/>
            <person name="Gyaltsen K."/>
            <person name="Hafez N."/>
            <person name="Hagos B."/>
            <person name="Hall J."/>
            <person name="Henson C."/>
            <person name="Hollinger A."/>
            <person name="Honan T."/>
            <person name="Huard M.D."/>
            <person name="Hughes L."/>
            <person name="Hurhula B."/>
            <person name="Husby M.E."/>
            <person name="Kamat A."/>
            <person name="Kanga B."/>
            <person name="Kashin S."/>
            <person name="Khazanovich D."/>
            <person name="Kisner P."/>
            <person name="Lance K."/>
            <person name="Lara M."/>
            <person name="Lee W."/>
            <person name="Lennon N."/>
            <person name="Letendre F."/>
            <person name="LeVine R."/>
            <person name="Lipovsky A."/>
            <person name="Liu X."/>
            <person name="Liu J."/>
            <person name="Liu S."/>
            <person name="Lokyitsang T."/>
            <person name="Lokyitsang Y."/>
            <person name="Lubonja R."/>
            <person name="Lui A."/>
            <person name="MacDonald P."/>
            <person name="Magnisalis V."/>
            <person name="Maru K."/>
            <person name="Matthews C."/>
            <person name="McCusker W."/>
            <person name="McDonough S."/>
            <person name="Mehta T."/>
            <person name="Meldrim J."/>
            <person name="Meneus L."/>
            <person name="Mihai O."/>
            <person name="Mihalev A."/>
            <person name="Mihova T."/>
            <person name="Mittelman R."/>
            <person name="Mlenga V."/>
            <person name="Montmayeur A."/>
            <person name="Mulrain L."/>
            <person name="Navidi A."/>
            <person name="Naylor J."/>
            <person name="Negash T."/>
            <person name="Nguyen T."/>
            <person name="Nguyen N."/>
            <person name="Nicol R."/>
            <person name="Norbu C."/>
            <person name="Norbu N."/>
            <person name="Novod N."/>
            <person name="O'Neill B."/>
            <person name="Osman S."/>
            <person name="Markiewicz E."/>
            <person name="Oyono O.L."/>
            <person name="Patti C."/>
            <person name="Phunkhang P."/>
            <person name="Pierre F."/>
            <person name="Priest M."/>
            <person name="Raghuraman S."/>
            <person name="Rege F."/>
            <person name="Reyes R."/>
            <person name="Rise C."/>
            <person name="Rogov P."/>
            <person name="Ross K."/>
            <person name="Ryan E."/>
            <person name="Settipalli S."/>
            <person name="Shea T."/>
            <person name="Sherpa N."/>
            <person name="Shi L."/>
            <person name="Shih D."/>
            <person name="Sparrow T."/>
            <person name="Spaulding J."/>
            <person name="Stalker J."/>
            <person name="Stange-Thomann N."/>
            <person name="Stavropoulos S."/>
            <person name="Stone C."/>
            <person name="Strader C."/>
            <person name="Tesfaye S."/>
            <person name="Thomson T."/>
            <person name="Thoulutsang Y."/>
            <person name="Thoulutsang D."/>
            <person name="Topham K."/>
            <person name="Topping I."/>
            <person name="Tsamla T."/>
            <person name="Vassiliev H."/>
            <person name="Vo A."/>
            <person name="Wangchuk T."/>
            <person name="Wangdi T."/>
            <person name="Weiand M."/>
            <person name="Wilkinson J."/>
            <person name="Wilson A."/>
            <person name="Yadav S."/>
            <person name="Young G."/>
            <person name="Yu Q."/>
            <person name="Zembek L."/>
            <person name="Zhong D."/>
            <person name="Zimmer A."/>
            <person name="Zwirko Z."/>
            <person name="Jaffe D.B."/>
            <person name="Alvarez P."/>
            <person name="Brockman W."/>
            <person name="Butler J."/>
            <person name="Chin C."/>
            <person name="Gnerre S."/>
            <person name="Grabherr M."/>
            <person name="Kleber M."/>
            <person name="Mauceli E."/>
            <person name="MacCallum I."/>
        </authorList>
    </citation>
    <scope>NUCLEOTIDE SEQUENCE [LARGE SCALE GENOMIC DNA]</scope>
    <source>
        <strain evidence="3">Tucson 15081-1352.22</strain>
    </source>
</reference>
<dbReference type="OMA" id="TNYSCHP"/>
<name>B4L5Z3_DROMO</name>
<dbReference type="InterPro" id="IPR031962">
    <property type="entry name" value="DUF4781"/>
</dbReference>
<dbReference type="PANTHER" id="PTHR21115:SF0">
    <property type="entry name" value="GH06117P-RELATED"/>
    <property type="match status" value="1"/>
</dbReference>
<organism evidence="2 3">
    <name type="scientific">Drosophila mojavensis</name>
    <name type="common">Fruit fly</name>
    <dbReference type="NCBI Taxonomy" id="7230"/>
    <lineage>
        <taxon>Eukaryota</taxon>
        <taxon>Metazoa</taxon>
        <taxon>Ecdysozoa</taxon>
        <taxon>Arthropoda</taxon>
        <taxon>Hexapoda</taxon>
        <taxon>Insecta</taxon>
        <taxon>Pterygota</taxon>
        <taxon>Neoptera</taxon>
        <taxon>Endopterygota</taxon>
        <taxon>Diptera</taxon>
        <taxon>Brachycera</taxon>
        <taxon>Muscomorpha</taxon>
        <taxon>Ephydroidea</taxon>
        <taxon>Drosophilidae</taxon>
        <taxon>Drosophila</taxon>
    </lineage>
</organism>
<dbReference type="PANTHER" id="PTHR21115">
    <property type="entry name" value="GH06117P-RELATED"/>
    <property type="match status" value="1"/>
</dbReference>
<dbReference type="PhylomeDB" id="B4L5Z3"/>
<dbReference type="Proteomes" id="UP000009192">
    <property type="component" value="Unassembled WGS sequence"/>
</dbReference>
<dbReference type="HOGENOM" id="CLU_033017_0_0_1"/>
<gene>
    <name evidence="2" type="primary">Dmoj\GI21425</name>
    <name evidence="2" type="ORF">Dmoj_GI21425</name>
</gene>
<evidence type="ECO:0000313" key="2">
    <source>
        <dbReference type="EMBL" id="EDW06602.1"/>
    </source>
</evidence>
<evidence type="ECO:0000259" key="1">
    <source>
        <dbReference type="Pfam" id="PF16013"/>
    </source>
</evidence>
<proteinExistence type="predicted"/>